<dbReference type="Proteomes" id="UP000027982">
    <property type="component" value="Chromosome"/>
</dbReference>
<dbReference type="CDD" id="cd00130">
    <property type="entry name" value="PAS"/>
    <property type="match status" value="1"/>
</dbReference>
<dbReference type="Pfam" id="PF00563">
    <property type="entry name" value="EAL"/>
    <property type="match status" value="1"/>
</dbReference>
<evidence type="ECO:0000259" key="4">
    <source>
        <dbReference type="PROSITE" id="PS50887"/>
    </source>
</evidence>
<dbReference type="NCBIfam" id="TIGR00229">
    <property type="entry name" value="sensory_box"/>
    <property type="match status" value="1"/>
</dbReference>
<dbReference type="SUPFAM" id="SSF55785">
    <property type="entry name" value="PYP-like sensor domain (PAS domain)"/>
    <property type="match status" value="1"/>
</dbReference>
<dbReference type="SMART" id="SM00052">
    <property type="entry name" value="EAL"/>
    <property type="match status" value="1"/>
</dbReference>
<dbReference type="InterPro" id="IPR035965">
    <property type="entry name" value="PAS-like_dom_sf"/>
</dbReference>
<dbReference type="eggNOG" id="COG5001">
    <property type="taxonomic scope" value="Bacteria"/>
</dbReference>
<keyword evidence="1" id="KW-0812">Transmembrane</keyword>
<keyword evidence="6" id="KW-1185">Reference proteome</keyword>
<dbReference type="Pfam" id="PF08448">
    <property type="entry name" value="PAS_4"/>
    <property type="match status" value="1"/>
</dbReference>
<keyword evidence="1" id="KW-0472">Membrane</keyword>
<dbReference type="InterPro" id="IPR013656">
    <property type="entry name" value="PAS_4"/>
</dbReference>
<evidence type="ECO:0000313" key="6">
    <source>
        <dbReference type="Proteomes" id="UP000027982"/>
    </source>
</evidence>
<dbReference type="SMART" id="SM00091">
    <property type="entry name" value="PAS"/>
    <property type="match status" value="1"/>
</dbReference>
<dbReference type="Gene3D" id="3.30.70.270">
    <property type="match status" value="1"/>
</dbReference>
<dbReference type="PROSITE" id="PS50112">
    <property type="entry name" value="PAS"/>
    <property type="match status" value="1"/>
</dbReference>
<accession>A0A068NKU8</accession>
<feature type="domain" description="EAL" evidence="3">
    <location>
        <begin position="486"/>
        <end position="742"/>
    </location>
</feature>
<dbReference type="InterPro" id="IPR029787">
    <property type="entry name" value="Nucleotide_cyclase"/>
</dbReference>
<feature type="domain" description="GGDEF" evidence="4">
    <location>
        <begin position="344"/>
        <end position="477"/>
    </location>
</feature>
<dbReference type="FunFam" id="3.30.70.270:FF:000001">
    <property type="entry name" value="Diguanylate cyclase domain protein"/>
    <property type="match status" value="1"/>
</dbReference>
<dbReference type="SMART" id="SM00267">
    <property type="entry name" value="GGDEF"/>
    <property type="match status" value="1"/>
</dbReference>
<organism evidence="5 6">
    <name type="scientific">Fimbriimonas ginsengisoli Gsoil 348</name>
    <dbReference type="NCBI Taxonomy" id="661478"/>
    <lineage>
        <taxon>Bacteria</taxon>
        <taxon>Bacillati</taxon>
        <taxon>Armatimonadota</taxon>
        <taxon>Fimbriimonadia</taxon>
        <taxon>Fimbriimonadales</taxon>
        <taxon>Fimbriimonadaceae</taxon>
        <taxon>Fimbriimonas</taxon>
    </lineage>
</organism>
<dbReference type="AlphaFoldDB" id="A0A068NKU8"/>
<dbReference type="FunFam" id="3.20.20.450:FF:000001">
    <property type="entry name" value="Cyclic di-GMP phosphodiesterase yahA"/>
    <property type="match status" value="1"/>
</dbReference>
<dbReference type="PANTHER" id="PTHR44757:SF2">
    <property type="entry name" value="BIOFILM ARCHITECTURE MAINTENANCE PROTEIN MBAA"/>
    <property type="match status" value="1"/>
</dbReference>
<dbReference type="SUPFAM" id="SSF55073">
    <property type="entry name" value="Nucleotide cyclase"/>
    <property type="match status" value="1"/>
</dbReference>
<name>A0A068NKU8_FIMGI</name>
<evidence type="ECO:0000313" key="5">
    <source>
        <dbReference type="EMBL" id="AIE84218.1"/>
    </source>
</evidence>
<dbReference type="EMBL" id="CP007139">
    <property type="protein sequence ID" value="AIE84218.1"/>
    <property type="molecule type" value="Genomic_DNA"/>
</dbReference>
<dbReference type="Gene3D" id="3.20.20.450">
    <property type="entry name" value="EAL domain"/>
    <property type="match status" value="1"/>
</dbReference>
<dbReference type="PROSITE" id="PS50883">
    <property type="entry name" value="EAL"/>
    <property type="match status" value="1"/>
</dbReference>
<dbReference type="InterPro" id="IPR001633">
    <property type="entry name" value="EAL_dom"/>
</dbReference>
<dbReference type="InterPro" id="IPR035919">
    <property type="entry name" value="EAL_sf"/>
</dbReference>
<gene>
    <name evidence="5" type="ORF">OP10G_0850</name>
</gene>
<dbReference type="InterPro" id="IPR052155">
    <property type="entry name" value="Biofilm_reg_signaling"/>
</dbReference>
<dbReference type="CDD" id="cd01949">
    <property type="entry name" value="GGDEF"/>
    <property type="match status" value="1"/>
</dbReference>
<evidence type="ECO:0000259" key="3">
    <source>
        <dbReference type="PROSITE" id="PS50883"/>
    </source>
</evidence>
<sequence length="752" mass="83749">MCALVAALAFVVIHYLAVSSDTRRVDEVRLAEVQADFYLLRNRLGLVEQDDDQGGFDMIAGRVRSLVHRLKTDGHGHNVLDLEGSFASFLRSAHLQMEASARGDTKLARQIENETTLVESQRMERAAKQLKAEVGREAAGWTAYASFATAVGLFLGATLVMVLVSGYQRRTMTLLAVRARQQALAASERRFRSLVQNSADVIAVANDDGYFTLVSDACREVWGLAPERYIGRSVHNMVHPDDAVRFRQFFEHGKGGRETQTATQIRILATAGENRCFQVQLNDLADDPDINGMLLTFHDLTERIRFEEELTHHAFHDRLTGMPNRSLFMDRLSQRLLAAGAESQPIAILFVDLDNFKVINDSLGHQAGDSLLVKVGERFQSALRPSDTVARLGGDEFTILLDGAATVEGAIRVARRIIATFEHPVFLGDREVFFTGSIGIAMSDESQSDANGLLRDADTAMYQAKAQGKGRFVVFDHSMNVQAMQRLEMESELRTAIEQGQLVLNYQPIVDIPTGRLREVEVLVRWNHPQRGLVPPDDFIPLAEETGLICPIGYWVLYHACAQLREWQVNFRHFRDLGISVNVSGRQLYQTDFVASVRAVLAKFVIDPHRLKLEITESAMLNDLEKMTEVLQELRNMGVRIAIDDFGTGYSSMAYLSRLPVDTLKIDRTFVRPLGEDTRVDGVVRAMITMARTLGLDVTSEGIETNEQLLVLQSLGCDCGQGFLFAKPLPACEITLLLASPRDEPVLAKVTV</sequence>
<dbReference type="HOGENOM" id="CLU_000445_70_50_0"/>
<dbReference type="NCBIfam" id="TIGR00254">
    <property type="entry name" value="GGDEF"/>
    <property type="match status" value="1"/>
</dbReference>
<evidence type="ECO:0000256" key="1">
    <source>
        <dbReference type="SAM" id="Phobius"/>
    </source>
</evidence>
<proteinExistence type="predicted"/>
<dbReference type="KEGG" id="fgi:OP10G_0850"/>
<dbReference type="PANTHER" id="PTHR44757">
    <property type="entry name" value="DIGUANYLATE CYCLASE DGCP"/>
    <property type="match status" value="1"/>
</dbReference>
<dbReference type="InterPro" id="IPR000160">
    <property type="entry name" value="GGDEF_dom"/>
</dbReference>
<protein>
    <submittedName>
        <fullName evidence="5">Diguanylate cyclase/phosphodiesterase</fullName>
    </submittedName>
</protein>
<feature type="transmembrane region" description="Helical" evidence="1">
    <location>
        <begin position="141"/>
        <end position="164"/>
    </location>
</feature>
<reference evidence="5 6" key="1">
    <citation type="journal article" date="2014" name="PLoS ONE">
        <title>The first complete genome sequence of the class fimbriimonadia in the phylum armatimonadetes.</title>
        <authorList>
            <person name="Hu Z.Y."/>
            <person name="Wang Y.Z."/>
            <person name="Im W.T."/>
            <person name="Wang S.Y."/>
            <person name="Zhao G.P."/>
            <person name="Zheng H.J."/>
            <person name="Quan Z.X."/>
        </authorList>
    </citation>
    <scope>NUCLEOTIDE SEQUENCE [LARGE SCALE GENOMIC DNA]</scope>
    <source>
        <strain evidence="5">Gsoil 348</strain>
    </source>
</reference>
<dbReference type="InterPro" id="IPR043128">
    <property type="entry name" value="Rev_trsase/Diguanyl_cyclase"/>
</dbReference>
<dbReference type="Gene3D" id="3.30.450.20">
    <property type="entry name" value="PAS domain"/>
    <property type="match status" value="1"/>
</dbReference>
<keyword evidence="1" id="KW-1133">Transmembrane helix</keyword>
<feature type="domain" description="PAS" evidence="2">
    <location>
        <begin position="187"/>
        <end position="251"/>
    </location>
</feature>
<dbReference type="CDD" id="cd01948">
    <property type="entry name" value="EAL"/>
    <property type="match status" value="1"/>
</dbReference>
<dbReference type="STRING" id="661478.OP10G_0850"/>
<dbReference type="PROSITE" id="PS50887">
    <property type="entry name" value="GGDEF"/>
    <property type="match status" value="1"/>
</dbReference>
<dbReference type="InterPro" id="IPR000014">
    <property type="entry name" value="PAS"/>
</dbReference>
<dbReference type="SUPFAM" id="SSF141868">
    <property type="entry name" value="EAL domain-like"/>
    <property type="match status" value="1"/>
</dbReference>
<dbReference type="Pfam" id="PF00990">
    <property type="entry name" value="GGDEF"/>
    <property type="match status" value="1"/>
</dbReference>
<evidence type="ECO:0000259" key="2">
    <source>
        <dbReference type="PROSITE" id="PS50112"/>
    </source>
</evidence>